<feature type="domain" description="Nuclear receptor" evidence="11">
    <location>
        <begin position="9"/>
        <end position="84"/>
    </location>
</feature>
<evidence type="ECO:0000256" key="10">
    <source>
        <dbReference type="ARBA" id="ARBA00023242"/>
    </source>
</evidence>
<keyword evidence="3" id="KW-0479">Metal-binding</keyword>
<evidence type="ECO:0000256" key="2">
    <source>
        <dbReference type="ARBA" id="ARBA00005993"/>
    </source>
</evidence>
<evidence type="ECO:0000256" key="8">
    <source>
        <dbReference type="ARBA" id="ARBA00023163"/>
    </source>
</evidence>
<dbReference type="PRINTS" id="PR00047">
    <property type="entry name" value="STROIDFINGER"/>
</dbReference>
<proteinExistence type="inferred from homology"/>
<evidence type="ECO:0000256" key="4">
    <source>
        <dbReference type="ARBA" id="ARBA00022771"/>
    </source>
</evidence>
<dbReference type="InterPro" id="IPR001628">
    <property type="entry name" value="Znf_hrmn_rcpt"/>
</dbReference>
<sequence length="86" mass="9659">MALASCDGKEVCAICGDENASRHYGVTACFGCKGFFRRSVKAGLKYICQFDGQCTFDKDKRNTCRFCRFERCLKTGMSTEGKFQLL</sequence>
<dbReference type="FunFam" id="3.30.50.10:FF:000030">
    <property type="entry name" value="Nuclear Hormone Receptor family"/>
    <property type="match status" value="1"/>
</dbReference>
<organism evidence="12 13">
    <name type="scientific">Plectus sambesii</name>
    <dbReference type="NCBI Taxonomy" id="2011161"/>
    <lineage>
        <taxon>Eukaryota</taxon>
        <taxon>Metazoa</taxon>
        <taxon>Ecdysozoa</taxon>
        <taxon>Nematoda</taxon>
        <taxon>Chromadorea</taxon>
        <taxon>Plectida</taxon>
        <taxon>Plectina</taxon>
        <taxon>Plectoidea</taxon>
        <taxon>Plectidae</taxon>
        <taxon>Plectus</taxon>
    </lineage>
</organism>
<evidence type="ECO:0000259" key="11">
    <source>
        <dbReference type="PROSITE" id="PS51030"/>
    </source>
</evidence>
<dbReference type="GO" id="GO:0008270">
    <property type="term" value="F:zinc ion binding"/>
    <property type="evidence" value="ECO:0007669"/>
    <property type="project" value="UniProtKB-KW"/>
</dbReference>
<dbReference type="InterPro" id="IPR052496">
    <property type="entry name" value="Orphan_Nuclear_Rcpt"/>
</dbReference>
<protein>
    <submittedName>
        <fullName evidence="13">Nuclear receptor domain-containing protein</fullName>
    </submittedName>
</protein>
<dbReference type="CDD" id="cd06960">
    <property type="entry name" value="NR_DBD_HNF4A"/>
    <property type="match status" value="1"/>
</dbReference>
<keyword evidence="10" id="KW-0539">Nucleus</keyword>
<keyword evidence="7" id="KW-0238">DNA-binding</keyword>
<evidence type="ECO:0000313" key="13">
    <source>
        <dbReference type="WBParaSite" id="PSAMB.scaffold12864size2544.g35130.t1"/>
    </source>
</evidence>
<dbReference type="WBParaSite" id="PSAMB.scaffold12864size2544.g35130.t1">
    <property type="protein sequence ID" value="PSAMB.scaffold12864size2544.g35130.t1"/>
    <property type="gene ID" value="PSAMB.scaffold12864size2544.g35130"/>
</dbReference>
<keyword evidence="12" id="KW-1185">Reference proteome</keyword>
<dbReference type="PROSITE" id="PS51030">
    <property type="entry name" value="NUCLEAR_REC_DBD_2"/>
    <property type="match status" value="1"/>
</dbReference>
<dbReference type="PANTHER" id="PTHR47519">
    <property type="entry name" value="NUCLEAR HORMONE RECEPTOR FAMILY MEMBER NHR-31-RELATED"/>
    <property type="match status" value="1"/>
</dbReference>
<evidence type="ECO:0000256" key="5">
    <source>
        <dbReference type="ARBA" id="ARBA00022833"/>
    </source>
</evidence>
<keyword evidence="4" id="KW-0863">Zinc-finger</keyword>
<dbReference type="Gene3D" id="3.30.50.10">
    <property type="entry name" value="Erythroid Transcription Factor GATA-1, subunit A"/>
    <property type="match status" value="1"/>
</dbReference>
<keyword evidence="5" id="KW-0862">Zinc</keyword>
<evidence type="ECO:0000256" key="1">
    <source>
        <dbReference type="ARBA" id="ARBA00004123"/>
    </source>
</evidence>
<dbReference type="AlphaFoldDB" id="A0A914UV93"/>
<reference evidence="13" key="1">
    <citation type="submission" date="2022-11" db="UniProtKB">
        <authorList>
            <consortium name="WormBaseParasite"/>
        </authorList>
    </citation>
    <scope>IDENTIFICATION</scope>
</reference>
<dbReference type="InterPro" id="IPR013088">
    <property type="entry name" value="Znf_NHR/GATA"/>
</dbReference>
<evidence type="ECO:0000256" key="9">
    <source>
        <dbReference type="ARBA" id="ARBA00023170"/>
    </source>
</evidence>
<keyword evidence="6" id="KW-0805">Transcription regulation</keyword>
<evidence type="ECO:0000313" key="12">
    <source>
        <dbReference type="Proteomes" id="UP000887566"/>
    </source>
</evidence>
<dbReference type="GO" id="GO:0003700">
    <property type="term" value="F:DNA-binding transcription factor activity"/>
    <property type="evidence" value="ECO:0007669"/>
    <property type="project" value="InterPro"/>
</dbReference>
<keyword evidence="9" id="KW-0675">Receptor</keyword>
<dbReference type="SMART" id="SM00399">
    <property type="entry name" value="ZnF_C4"/>
    <property type="match status" value="1"/>
</dbReference>
<accession>A0A914UV93</accession>
<evidence type="ECO:0000256" key="6">
    <source>
        <dbReference type="ARBA" id="ARBA00023015"/>
    </source>
</evidence>
<keyword evidence="8" id="KW-0804">Transcription</keyword>
<dbReference type="GO" id="GO:0005634">
    <property type="term" value="C:nucleus"/>
    <property type="evidence" value="ECO:0007669"/>
    <property type="project" value="UniProtKB-SubCell"/>
</dbReference>
<evidence type="ECO:0000256" key="3">
    <source>
        <dbReference type="ARBA" id="ARBA00022723"/>
    </source>
</evidence>
<dbReference type="GO" id="GO:0000978">
    <property type="term" value="F:RNA polymerase II cis-regulatory region sequence-specific DNA binding"/>
    <property type="evidence" value="ECO:0007669"/>
    <property type="project" value="InterPro"/>
</dbReference>
<dbReference type="InterPro" id="IPR049636">
    <property type="entry name" value="HNF4-like_DBD"/>
</dbReference>
<comment type="subcellular location">
    <subcellularLocation>
        <location evidence="1">Nucleus</location>
    </subcellularLocation>
</comment>
<dbReference type="PROSITE" id="PS00031">
    <property type="entry name" value="NUCLEAR_REC_DBD_1"/>
    <property type="match status" value="1"/>
</dbReference>
<evidence type="ECO:0000256" key="7">
    <source>
        <dbReference type="ARBA" id="ARBA00023125"/>
    </source>
</evidence>
<name>A0A914UV93_9BILA</name>
<dbReference type="Pfam" id="PF00105">
    <property type="entry name" value="zf-C4"/>
    <property type="match status" value="1"/>
</dbReference>
<comment type="similarity">
    <text evidence="2">Belongs to the nuclear hormone receptor family.</text>
</comment>
<dbReference type="Proteomes" id="UP000887566">
    <property type="component" value="Unplaced"/>
</dbReference>
<dbReference type="SUPFAM" id="SSF57716">
    <property type="entry name" value="Glucocorticoid receptor-like (DNA-binding domain)"/>
    <property type="match status" value="1"/>
</dbReference>